<organism evidence="2">
    <name type="scientific">White spot syndrome virus</name>
    <name type="common">WSSV</name>
    <name type="synonym">White spot bacilliform virus</name>
    <dbReference type="NCBI Taxonomy" id="92652"/>
    <lineage>
        <taxon>Viruses</taxon>
        <taxon>Viruses incertae sedis</taxon>
        <taxon>Naldaviricetes</taxon>
        <taxon>Nimaviridae</taxon>
        <taxon>Whispovirus</taxon>
        <taxon>White spot syndrome virus</taxon>
    </lineage>
</organism>
<reference evidence="2" key="2">
    <citation type="journal article" name="FEMS Microbiol. Lett.">
        <title>Molecular variability and genetic structure of white spot syndrome virus strains from northwest Mexico based on the analysis of genomes.</title>
        <authorList>
            <person name="Parrilla-Taylor D.P."/>
            <person name="Vibanco-Perez N."/>
            <person name="Duran-Avelar M.J."/>
            <person name="Gomez-Gil B."/>
            <person name="Llera-Herrera R."/>
            <person name="Vazquez-Juarez R."/>
        </authorList>
    </citation>
    <scope>NUCLEOTIDE SEQUENCE</scope>
    <source>
        <strain evidence="2">JP</strain>
    </source>
</reference>
<gene>
    <name evidence="2" type="primary">470</name>
</gene>
<name>A0A2U9GCU5_WSSV</name>
<organismHost>
    <name type="scientific">Crustacea</name>
    <name type="common">crustaceans</name>
    <dbReference type="NCBI Taxonomy" id="6657"/>
</organismHost>
<evidence type="ECO:0000256" key="1">
    <source>
        <dbReference type="SAM" id="MobiDB-lite"/>
    </source>
</evidence>
<sequence length="46" mass="5162">MKSKHCPNSNLLYSSSDNNPPPVYELEKLNDWWKILPASSKASLGT</sequence>
<dbReference type="EMBL" id="MG432479">
    <property type="protein sequence ID" value="AWQ62694.1"/>
    <property type="molecule type" value="Genomic_DNA"/>
</dbReference>
<reference evidence="2" key="1">
    <citation type="submission" date="2017-11" db="EMBL/GenBank/DDBJ databases">
        <authorList>
            <person name="Parrilla Taylor D.P."/>
            <person name="Vibanco-Perez N."/>
            <person name="Duran-Avelar Md.J."/>
            <person name="Gomez-Gil B."/>
            <person name="Llera-Herrera R."/>
            <person name="Vazquez-Juarez R."/>
        </authorList>
    </citation>
    <scope>NUCLEOTIDE SEQUENCE</scope>
    <source>
        <strain evidence="2">JP</strain>
    </source>
</reference>
<feature type="compositionally biased region" description="Low complexity" evidence="1">
    <location>
        <begin position="7"/>
        <end position="18"/>
    </location>
</feature>
<feature type="region of interest" description="Disordered" evidence="1">
    <location>
        <begin position="1"/>
        <end position="22"/>
    </location>
</feature>
<accession>A0A2U9GCU5</accession>
<evidence type="ECO:0000313" key="2">
    <source>
        <dbReference type="EMBL" id="AWQ62694.1"/>
    </source>
</evidence>
<protein>
    <submittedName>
        <fullName evidence="2">Wsv469</fullName>
    </submittedName>
</protein>
<proteinExistence type="predicted"/>